<dbReference type="SUPFAM" id="SSF53098">
    <property type="entry name" value="Ribonuclease H-like"/>
    <property type="match status" value="1"/>
</dbReference>
<keyword evidence="3" id="KW-0863">Zinc-finger</keyword>
<evidence type="ECO:0000256" key="1">
    <source>
        <dbReference type="ARBA" id="ARBA00004123"/>
    </source>
</evidence>
<feature type="domain" description="HAT C-terminal dimerisation" evidence="10">
    <location>
        <begin position="617"/>
        <end position="690"/>
    </location>
</feature>
<evidence type="ECO:0000259" key="8">
    <source>
        <dbReference type="Pfam" id="PF02892"/>
    </source>
</evidence>
<dbReference type="GeneID" id="107897124"/>
<evidence type="ECO:0000256" key="3">
    <source>
        <dbReference type="ARBA" id="ARBA00022771"/>
    </source>
</evidence>
<keyword evidence="11" id="KW-1185">Reference proteome</keyword>
<evidence type="ECO:0000259" key="9">
    <source>
        <dbReference type="Pfam" id="PF04937"/>
    </source>
</evidence>
<feature type="compositionally biased region" description="Basic and acidic residues" evidence="7">
    <location>
        <begin position="832"/>
        <end position="842"/>
    </location>
</feature>
<gene>
    <name evidence="12" type="primary">LOC107897124</name>
</gene>
<feature type="compositionally biased region" description="Low complexity" evidence="7">
    <location>
        <begin position="756"/>
        <end position="777"/>
    </location>
</feature>
<keyword evidence="5" id="KW-0238">DNA-binding</keyword>
<feature type="compositionally biased region" description="Low complexity" evidence="7">
    <location>
        <begin position="853"/>
        <end position="877"/>
    </location>
</feature>
<evidence type="ECO:0000313" key="12">
    <source>
        <dbReference type="RefSeq" id="XP_040935089.1"/>
    </source>
</evidence>
<dbReference type="InterPro" id="IPR003656">
    <property type="entry name" value="Znf_BED"/>
</dbReference>
<comment type="subcellular location">
    <subcellularLocation>
        <location evidence="1">Nucleus</location>
    </subcellularLocation>
</comment>
<feature type="domain" description="DUF659" evidence="9">
    <location>
        <begin position="249"/>
        <end position="402"/>
    </location>
</feature>
<keyword evidence="4" id="KW-0862">Zinc</keyword>
<keyword evidence="2" id="KW-0479">Metal-binding</keyword>
<feature type="compositionally biased region" description="Basic and acidic residues" evidence="7">
    <location>
        <begin position="957"/>
        <end position="967"/>
    </location>
</feature>
<accession>A0ABM2YX63</accession>
<evidence type="ECO:0000256" key="2">
    <source>
        <dbReference type="ARBA" id="ARBA00022723"/>
    </source>
</evidence>
<sequence length="981" mass="112596">MPPCEEFPTKGLEGAPSNDIGWHFGTLVPNARGSIVCKLCGKVVKGGITRFKEHIAHKTGNVAPCPNVTGVIRESMMNVLKESNTKKIDKKRRKDEFLSQLTEEEDEHEGFIDEVSAIRQATRESIQSQHEWHRREEFRRSTGGWDNIYEEGRSSHGSAREHNRERTSKSIPGESEFTLRGAIPELVRSKSSKQPKVNDSFLKIFRRKIGEAVSKFIIYERLPFQLASSPWLYNLIQVATEVGQGVKLPTPYEVSDVYLESEYQRVHDWVNVLKTHWKELGATLMCDGWTNSLNQMHIINFLVYCSKGTIFWKSVDVSSVRSRDAEFYYRLLDSVVEEIGENYIVQIVTDNEAAMKAAGKKLMLKRQYLYWTSCAAHCLDLCLEDIGKKPSVAKVLDEAKKVTCFIYNHIWTVDLMKKYTQGKQILRPALTRFATHFIQLEEITRQKQGLREMFNSKEFKESKWGKQKSGPAYEAKKIILGKDFWKKANDLIKVYEPLVRVLKLVDSDEKPTMGFIYEAVDRAKRAIQQNCRYFTEYEKIIDNRWNFMHSDLHSAGYFLNPQFQFGVEHSENVLIETLEGTRSVIERLEPSMDTQVRMVNQLLLFRDKHETFGTPQAQRAWKQMNPAEWWMIYGTCVPELQKLAIKVLSQTTSASNCERNWSTFSYIHTKERNRLKYKKLEKLVFTYYNMRLKMRHQQRMSTDDINASFNPISLDYIFEDVDPLSEWLHEKENPLLDGENAGVLPVDTSDDEMDVDQSQQQILSHSSSSSTPSQSGDGPDGGGLSPIDDDDEYSGDRGEIRSSSQYGGEYGGGTTGGHFRDRSEFDGNMFPEPRRDRSEPRAPSKGKGKKHTSIGSSSGSGRRSSSSNLGYSDSSTSTQGFYPPEQPSHGYPQPYGYYPPFPNYGVPYQPQMYPPPPMYHPPPPFMYPPPQIYPPYQLNENQCENVAFFGYIFGQRPRESSQERSQSEGEGFDLPRHSTNW</sequence>
<evidence type="ECO:0000313" key="11">
    <source>
        <dbReference type="Proteomes" id="UP000818029"/>
    </source>
</evidence>
<dbReference type="InterPro" id="IPR007021">
    <property type="entry name" value="DUF659"/>
</dbReference>
<evidence type="ECO:0000259" key="10">
    <source>
        <dbReference type="Pfam" id="PF05699"/>
    </source>
</evidence>
<feature type="region of interest" description="Disordered" evidence="7">
    <location>
        <begin position="736"/>
        <end position="896"/>
    </location>
</feature>
<reference evidence="11" key="1">
    <citation type="journal article" date="2020" name="Nat. Genet.">
        <title>Genomic diversifications of five Gossypium allopolyploid species and their impact on cotton improvement.</title>
        <authorList>
            <person name="Chen Z.J."/>
            <person name="Sreedasyam A."/>
            <person name="Ando A."/>
            <person name="Song Q."/>
            <person name="De Santiago L.M."/>
            <person name="Hulse-Kemp A.M."/>
            <person name="Ding M."/>
            <person name="Ye W."/>
            <person name="Kirkbride R.C."/>
            <person name="Jenkins J."/>
            <person name="Plott C."/>
            <person name="Lovell J."/>
            <person name="Lin Y.M."/>
            <person name="Vaughn R."/>
            <person name="Liu B."/>
            <person name="Simpson S."/>
            <person name="Scheffler B.E."/>
            <person name="Wen L."/>
            <person name="Saski C.A."/>
            <person name="Grover C.E."/>
            <person name="Hu G."/>
            <person name="Conover J.L."/>
            <person name="Carlson J.W."/>
            <person name="Shu S."/>
            <person name="Boston L.B."/>
            <person name="Williams M."/>
            <person name="Peterson D.G."/>
            <person name="McGee K."/>
            <person name="Jones D.C."/>
            <person name="Wendel J.F."/>
            <person name="Stelly D.M."/>
            <person name="Grimwood J."/>
            <person name="Schmutz J."/>
        </authorList>
    </citation>
    <scope>NUCLEOTIDE SEQUENCE [LARGE SCALE GENOMIC DNA]</scope>
    <source>
        <strain evidence="11">cv. TM-1</strain>
    </source>
</reference>
<evidence type="ECO:0000256" key="6">
    <source>
        <dbReference type="ARBA" id="ARBA00023242"/>
    </source>
</evidence>
<dbReference type="Pfam" id="PF02892">
    <property type="entry name" value="zf-BED"/>
    <property type="match status" value="1"/>
</dbReference>
<evidence type="ECO:0000256" key="7">
    <source>
        <dbReference type="SAM" id="MobiDB-lite"/>
    </source>
</evidence>
<reference evidence="12" key="2">
    <citation type="submission" date="2025-08" db="UniProtKB">
        <authorList>
            <consortium name="RefSeq"/>
        </authorList>
    </citation>
    <scope>IDENTIFICATION</scope>
</reference>
<dbReference type="Proteomes" id="UP000818029">
    <property type="component" value="Chromosome A10"/>
</dbReference>
<dbReference type="PANTHER" id="PTHR32166:SF122">
    <property type="entry name" value="OS09G0499600 PROTEIN"/>
    <property type="match status" value="1"/>
</dbReference>
<name>A0ABM2YX63_GOSHI</name>
<keyword evidence="6" id="KW-0539">Nucleus</keyword>
<dbReference type="PANTHER" id="PTHR32166">
    <property type="entry name" value="OSJNBA0013A04.12 PROTEIN"/>
    <property type="match status" value="1"/>
</dbReference>
<feature type="region of interest" description="Disordered" evidence="7">
    <location>
        <begin position="145"/>
        <end position="174"/>
    </location>
</feature>
<feature type="compositionally biased region" description="Basic and acidic residues" evidence="7">
    <location>
        <begin position="150"/>
        <end position="168"/>
    </location>
</feature>
<organism evidence="11 12">
    <name type="scientific">Gossypium hirsutum</name>
    <name type="common">Upland cotton</name>
    <name type="synonym">Gossypium mexicanum</name>
    <dbReference type="NCBI Taxonomy" id="3635"/>
    <lineage>
        <taxon>Eukaryota</taxon>
        <taxon>Viridiplantae</taxon>
        <taxon>Streptophyta</taxon>
        <taxon>Embryophyta</taxon>
        <taxon>Tracheophyta</taxon>
        <taxon>Spermatophyta</taxon>
        <taxon>Magnoliopsida</taxon>
        <taxon>eudicotyledons</taxon>
        <taxon>Gunneridae</taxon>
        <taxon>Pentapetalae</taxon>
        <taxon>rosids</taxon>
        <taxon>malvids</taxon>
        <taxon>Malvales</taxon>
        <taxon>Malvaceae</taxon>
        <taxon>Malvoideae</taxon>
        <taxon>Gossypium</taxon>
    </lineage>
</organism>
<evidence type="ECO:0000256" key="5">
    <source>
        <dbReference type="ARBA" id="ARBA00023125"/>
    </source>
</evidence>
<feature type="domain" description="BED-type" evidence="8">
    <location>
        <begin position="22"/>
        <end position="58"/>
    </location>
</feature>
<dbReference type="RefSeq" id="XP_040935089.1">
    <property type="nucleotide sequence ID" value="XM_041079155.1"/>
</dbReference>
<dbReference type="InterPro" id="IPR008906">
    <property type="entry name" value="HATC_C_dom"/>
</dbReference>
<proteinExistence type="predicted"/>
<feature type="region of interest" description="Disordered" evidence="7">
    <location>
        <begin position="957"/>
        <end position="981"/>
    </location>
</feature>
<protein>
    <recommendedName>
        <fullName evidence="13">BED-type domain-containing protein</fullName>
    </recommendedName>
</protein>
<evidence type="ECO:0008006" key="13">
    <source>
        <dbReference type="Google" id="ProtNLM"/>
    </source>
</evidence>
<dbReference type="Pfam" id="PF04937">
    <property type="entry name" value="DUF659"/>
    <property type="match status" value="1"/>
</dbReference>
<dbReference type="Pfam" id="PF05699">
    <property type="entry name" value="Dimer_Tnp_hAT"/>
    <property type="match status" value="1"/>
</dbReference>
<dbReference type="InterPro" id="IPR012337">
    <property type="entry name" value="RNaseH-like_sf"/>
</dbReference>
<evidence type="ECO:0000256" key="4">
    <source>
        <dbReference type="ARBA" id="ARBA00022833"/>
    </source>
</evidence>